<dbReference type="SUPFAM" id="SSF53187">
    <property type="entry name" value="Zn-dependent exopeptidases"/>
    <property type="match status" value="1"/>
</dbReference>
<dbReference type="PANTHER" id="PTHR43270">
    <property type="entry name" value="BETA-ALA-HIS DIPEPTIDASE"/>
    <property type="match status" value="1"/>
</dbReference>
<proteinExistence type="predicted"/>
<gene>
    <name evidence="4" type="ORF">SVUK_LOCUS9902</name>
</gene>
<dbReference type="InterPro" id="IPR002933">
    <property type="entry name" value="Peptidase_M20"/>
</dbReference>
<dbReference type="CDD" id="cd05676">
    <property type="entry name" value="M20_dipept_like_CNDP"/>
    <property type="match status" value="1"/>
</dbReference>
<keyword evidence="1" id="KW-0645">Protease</keyword>
<keyword evidence="3" id="KW-0378">Hydrolase</keyword>
<keyword evidence="2" id="KW-0479">Metal-binding</keyword>
<protein>
    <submittedName>
        <fullName evidence="4">Uncharacterized protein</fullName>
    </submittedName>
</protein>
<reference evidence="4 5" key="1">
    <citation type="submission" date="2018-11" db="EMBL/GenBank/DDBJ databases">
        <authorList>
            <consortium name="Pathogen Informatics"/>
        </authorList>
    </citation>
    <scope>NUCLEOTIDE SEQUENCE [LARGE SCALE GENOMIC DNA]</scope>
</reference>
<dbReference type="GO" id="GO:0008233">
    <property type="term" value="F:peptidase activity"/>
    <property type="evidence" value="ECO:0007669"/>
    <property type="project" value="UniProtKB-KW"/>
</dbReference>
<dbReference type="GO" id="GO:0006508">
    <property type="term" value="P:proteolysis"/>
    <property type="evidence" value="ECO:0007669"/>
    <property type="project" value="UniProtKB-KW"/>
</dbReference>
<dbReference type="InterPro" id="IPR051458">
    <property type="entry name" value="Cyt/Met_Dipeptidase"/>
</dbReference>
<keyword evidence="5" id="KW-1185">Reference proteome</keyword>
<dbReference type="Gene3D" id="3.30.70.360">
    <property type="match status" value="1"/>
</dbReference>
<dbReference type="Pfam" id="PF01546">
    <property type="entry name" value="Peptidase_M20"/>
    <property type="match status" value="1"/>
</dbReference>
<sequence length="473" mass="52974">MIDDNTYKTLFDAIDARQEEFVKVLKEAVAITSVSTEPERRPDCVKMVMWMKKKFEGVGAKTQVVEIGKQKLHDGKTIDLPPVLFVTLGDDPNKKTVLIYGHLDVQPAYKEDGWNTNPWELTEIDGKLYGRGSTDDKGPAISWVHVISVFQKKGITIPVNLKASGRGIGSYSLLLAGFFTCTKIAQTSNKYDQFRGLCYYFIEIDCAKQDLHSGSYGGSVLKDYFILFVYRTISFIRPEAMTDLVWVMSQLLEQDGTIKVPGIYDTVAPLTDEEKSLYSKIDFDMEDYRKDIAAHGLLKSTKEEVLMSRWRNPSLSLHGIEGAFASAGAKTIIPCKVIGKFSIRIVPNMTPEIVDKLVLDYLNDLWAKRGSPNRFKATAHHSGMPWVGDYKDDNFRAGVRATKRVYGVEPDYTREGGSIPITLAFQDLTGKSVMLLPIGAGDDMPHSQNEKMNRSNYIQGTKLMAAYLLELVA</sequence>
<evidence type="ECO:0000256" key="2">
    <source>
        <dbReference type="ARBA" id="ARBA00022723"/>
    </source>
</evidence>
<dbReference type="Proteomes" id="UP000270094">
    <property type="component" value="Unassembled WGS sequence"/>
</dbReference>
<name>A0A3P7JAE8_STRVU</name>
<dbReference type="GO" id="GO:0046872">
    <property type="term" value="F:metal ion binding"/>
    <property type="evidence" value="ECO:0007669"/>
    <property type="project" value="UniProtKB-KW"/>
</dbReference>
<evidence type="ECO:0000313" key="4">
    <source>
        <dbReference type="EMBL" id="VDM74904.1"/>
    </source>
</evidence>
<dbReference type="AlphaFoldDB" id="A0A3P7JAE8"/>
<dbReference type="PANTHER" id="PTHR43270:SF4">
    <property type="entry name" value="CARNOSINE DIPEPTIDASE 2, ISOFORM A"/>
    <property type="match status" value="1"/>
</dbReference>
<evidence type="ECO:0000256" key="1">
    <source>
        <dbReference type="ARBA" id="ARBA00022670"/>
    </source>
</evidence>
<dbReference type="EMBL" id="UYYB01094732">
    <property type="protein sequence ID" value="VDM74904.1"/>
    <property type="molecule type" value="Genomic_DNA"/>
</dbReference>
<evidence type="ECO:0000313" key="5">
    <source>
        <dbReference type="Proteomes" id="UP000270094"/>
    </source>
</evidence>
<accession>A0A3P7JAE8</accession>
<evidence type="ECO:0000256" key="3">
    <source>
        <dbReference type="ARBA" id="ARBA00022801"/>
    </source>
</evidence>
<dbReference type="OrthoDB" id="7832001at2759"/>
<dbReference type="Gene3D" id="3.40.630.10">
    <property type="entry name" value="Zn peptidases"/>
    <property type="match status" value="2"/>
</dbReference>
<organism evidence="4 5">
    <name type="scientific">Strongylus vulgaris</name>
    <name type="common">Blood worm</name>
    <dbReference type="NCBI Taxonomy" id="40348"/>
    <lineage>
        <taxon>Eukaryota</taxon>
        <taxon>Metazoa</taxon>
        <taxon>Ecdysozoa</taxon>
        <taxon>Nematoda</taxon>
        <taxon>Chromadorea</taxon>
        <taxon>Rhabditida</taxon>
        <taxon>Rhabditina</taxon>
        <taxon>Rhabditomorpha</taxon>
        <taxon>Strongyloidea</taxon>
        <taxon>Strongylidae</taxon>
        <taxon>Strongylus</taxon>
    </lineage>
</organism>